<feature type="region of interest" description="Disordered" evidence="7">
    <location>
        <begin position="1043"/>
        <end position="1173"/>
    </location>
</feature>
<dbReference type="OrthoDB" id="435275at2759"/>
<evidence type="ECO:0000256" key="6">
    <source>
        <dbReference type="RuleBase" id="RU361124"/>
    </source>
</evidence>
<feature type="compositionally biased region" description="Basic residues" evidence="7">
    <location>
        <begin position="132"/>
        <end position="142"/>
    </location>
</feature>
<sequence length="1700" mass="190014">MENSIGKISAAAGVEISRKTKSLDLQSIYKSRVSNDGHSKKGKYPVQNGGEDRDDNKKEKKKRKKIVKEVALDSLEPVVKKSRKSIGEGRGNDARSGSVSVDSSRSLSGFSHKNGLNGLSLSLGGSGNVIHIPKRPRGSVGRKKFETNGPANMSGPSGSVDRIGNSNGETRKVESSGSSSGKAGSADKVAKLPSRSGGSKVKRKRNVDEVKDSRNGISTSSHLVKDEGGHVVNNGDKSSKKRRSNHRKRKELRSGVETAQKKVEPSVDNSSSVFDDFQDDDDDEEKLEQNAARMLSSRFDPRCTGFTSRIRSSSSPPDNTVSFSHSSRRDFVSRRADSSANLKTKDASRVLRPRKELKEKGLSRKRRHFYEIVTSNLDAYWFLNRRIKVYWPLDESWYYGRVNDYDPKRKLHHVEYDDRDEEWIDLHNEKFKLLLLPSEVPAKNDRTKTPMIDKYIDKRKTDSEDDDSFDENYLDSEPIISWLSRSSHRVKSSPSSHSKKQKTLQFSSSMVQPVVSVKTDDTEADVGSLAGDGNKSDSDSTLPEKSADGERAETSLLGSPSSSKGSPCVVYVRRHLRKNSGGFSPACRNDKTRRSPCPTVAPFDSAEDNLHSWKWYDNSVGCSGIDKLLWSIDDQGLLRLGVPFGESVRFRLDVSLPVLRFLGCSFLVDRFGFSHALVPPNYGGIMTTWPEVALEMLFVDNSTGLRYLLFEGCLKLALKLFSLVLTVFSQSSEEWKFIDMQLPITSIRFKFSCIQDLRKQQEFEFYSFSKLKQSKWLYLDSMLQRYCLLSKQLPVSECTYDNIKTLEGGSYQSCTPYVGTGFFPLKKRLVHSILPVGVSRESSSKTTSSFAFNSAIKLGKIPAFALSFTAAPTFFLSLHLKLLLEQNFSSINFQDNASLSAIGDSEVDVQSTAILHPDIDPCPENVIGKIPGCDKQTSLADAGSQFLSSAEPCSGKDVSSEVSDVDRGKSASNGKQDMTPSPSISKDFDMLETDRVVNPSNHESHNQELEQNVASSDLSVSRTVAPTGLSNTTGFSSLGGLSIELPSSDQNDKPLDQGVNISGQVSDLAGNMSDGVLQSPCTSGLRSSLRRDRNCSNNSPFGDHSPVWPHGKSNFISNGFGNGPKKPRTQVQYTLPPGVYDSSSRYQSQSQSQKSFPYKRIRRSNEKRVSDGSRSSQKNLELLSCDANILVTVRDKGWRECGARIILELTDQNEWKLAVKVSGVTRYSYKVNHILQPGSTNRFTHAMMWKGGKDWVLEFPDRSQWTIFKEMHEECHNRNIRAASVKNIPIPGVRLIEESDDYVSDVLPIRNSPKYTRQVQSDVDMAMDPSRVLYDMDSDDEEWILKNGKILFADENKPKEISFELFEKIVDVLEKFAYSQQRDQFTVSELEEFMVGIGSMQLVKGIYEHWRQKRQRKGMALIRHLQPPLWERYQHQVKEWEQAVAKATAVSTVGCKEKILLNARPPMFAFCLKPRGLEIPNKGSKQRSHRRFPVSGHSQAVLGDQEGSHTFGRRLNGISVGEEKSVLSGNSYEFSDSSPSLQASARVFSPRDAGGLGFFSLTSDVPEWNQYSKYHRYKPKNGAFPSPSSSQFQYPQRTIGMRNGAHRWNMELPEWPSQKHHIYEGSQRHALEQLDGSDFPEFKLRDASGAAKHALNMAKLKRQRAQRLLYRADLAIHKAVVALMTAEAKKTAFDSSKGGD</sequence>
<dbReference type="InterPro" id="IPR002999">
    <property type="entry name" value="Tudor"/>
</dbReference>
<dbReference type="Proteomes" id="UP001652660">
    <property type="component" value="Chromosome 8c"/>
</dbReference>
<dbReference type="CDD" id="cd20404">
    <property type="entry name" value="Tudor_Agenet_AtEML-like"/>
    <property type="match status" value="1"/>
</dbReference>
<evidence type="ECO:0000256" key="2">
    <source>
        <dbReference type="ARBA" id="ARBA00008035"/>
    </source>
</evidence>
<accession>A0A6P6U3T3</accession>
<keyword evidence="4 6" id="KW-0804">Transcription</keyword>
<proteinExistence type="inferred from homology"/>
<feature type="region of interest" description="Disordered" evidence="7">
    <location>
        <begin position="30"/>
        <end position="285"/>
    </location>
</feature>
<feature type="compositionally biased region" description="Polar residues" evidence="7">
    <location>
        <begin position="1009"/>
        <end position="1019"/>
    </location>
</feature>
<feature type="compositionally biased region" description="Low complexity" evidence="7">
    <location>
        <begin position="555"/>
        <end position="566"/>
    </location>
</feature>
<dbReference type="GO" id="GO:0005634">
    <property type="term" value="C:nucleus"/>
    <property type="evidence" value="ECO:0007669"/>
    <property type="project" value="UniProtKB-SubCell"/>
</dbReference>
<reference evidence="10 11" key="2">
    <citation type="submission" date="2025-05" db="UniProtKB">
        <authorList>
            <consortium name="RefSeq"/>
        </authorList>
    </citation>
    <scope>IDENTIFICATION</scope>
    <source>
        <tissue evidence="10 11">Leaves</tissue>
    </source>
</reference>
<feature type="compositionally biased region" description="Low complexity" evidence="7">
    <location>
        <begin position="1142"/>
        <end position="1155"/>
    </location>
</feature>
<evidence type="ECO:0000313" key="12">
    <source>
        <dbReference type="RefSeq" id="XP_027084771.2"/>
    </source>
</evidence>
<evidence type="ECO:0000313" key="10">
    <source>
        <dbReference type="RefSeq" id="XP_027084769.2"/>
    </source>
</evidence>
<feature type="compositionally biased region" description="Basic residues" evidence="7">
    <location>
        <begin position="486"/>
        <end position="502"/>
    </location>
</feature>
<evidence type="ECO:0000256" key="4">
    <source>
        <dbReference type="ARBA" id="ARBA00023163"/>
    </source>
</evidence>
<evidence type="ECO:0000256" key="5">
    <source>
        <dbReference type="ARBA" id="ARBA00023242"/>
    </source>
</evidence>
<evidence type="ECO:0000256" key="1">
    <source>
        <dbReference type="ARBA" id="ARBA00004123"/>
    </source>
</evidence>
<name>A0A6P6U3T3_COFAR</name>
<evidence type="ECO:0000313" key="9">
    <source>
        <dbReference type="Proteomes" id="UP001652660"/>
    </source>
</evidence>
<protein>
    <recommendedName>
        <fullName evidence="6">Enhancer of polycomb-like protein</fullName>
    </recommendedName>
</protein>
<dbReference type="InterPro" id="IPR024943">
    <property type="entry name" value="Enhancer_polycomb"/>
</dbReference>
<feature type="compositionally biased region" description="Low complexity" evidence="7">
    <location>
        <begin position="266"/>
        <end position="275"/>
    </location>
</feature>
<feature type="compositionally biased region" description="Polar residues" evidence="7">
    <location>
        <begin position="306"/>
        <end position="325"/>
    </location>
</feature>
<evidence type="ECO:0000313" key="11">
    <source>
        <dbReference type="RefSeq" id="XP_027084770.2"/>
    </source>
</evidence>
<dbReference type="Pfam" id="PF10513">
    <property type="entry name" value="EPL1"/>
    <property type="match status" value="1"/>
</dbReference>
<feature type="region of interest" description="Disordered" evidence="7">
    <location>
        <begin position="306"/>
        <end position="327"/>
    </location>
</feature>
<dbReference type="RefSeq" id="XP_027084769.2">
    <property type="nucleotide sequence ID" value="XM_027228968.2"/>
</dbReference>
<feature type="compositionally biased region" description="Basic residues" evidence="7">
    <location>
        <begin position="239"/>
        <end position="251"/>
    </location>
</feature>
<comment type="subcellular location">
    <subcellularLocation>
        <location evidence="1 6">Nucleus</location>
    </subcellularLocation>
</comment>
<dbReference type="Gene3D" id="2.30.30.140">
    <property type="match status" value="1"/>
</dbReference>
<feature type="compositionally biased region" description="Basic and acidic residues" evidence="7">
    <location>
        <begin position="986"/>
        <end position="995"/>
    </location>
</feature>
<feature type="region of interest" description="Disordered" evidence="7">
    <location>
        <begin position="485"/>
        <end position="566"/>
    </location>
</feature>
<gene>
    <name evidence="10 11 12" type="primary">LOC113706911</name>
</gene>
<feature type="compositionally biased region" description="Low complexity" evidence="7">
    <location>
        <begin position="95"/>
        <end position="123"/>
    </location>
</feature>
<dbReference type="GO" id="GO:0035267">
    <property type="term" value="C:NuA4 histone acetyltransferase complex"/>
    <property type="evidence" value="ECO:0007669"/>
    <property type="project" value="InterPro"/>
</dbReference>
<feature type="domain" description="Tudor" evidence="8">
    <location>
        <begin position="379"/>
        <end position="437"/>
    </location>
</feature>
<keyword evidence="3 6" id="KW-0805">Transcription regulation</keyword>
<keyword evidence="5 6" id="KW-0539">Nucleus</keyword>
<feature type="compositionally biased region" description="Polar residues" evidence="7">
    <location>
        <begin position="970"/>
        <end position="984"/>
    </location>
</feature>
<dbReference type="PANTHER" id="PTHR14898">
    <property type="entry name" value="ENHANCER OF POLYCOMB"/>
    <property type="match status" value="1"/>
</dbReference>
<comment type="similarity">
    <text evidence="2 6">Belongs to the enhancer of polycomb family.</text>
</comment>
<dbReference type="GeneID" id="113706911"/>
<keyword evidence="9" id="KW-1185">Reference proteome</keyword>
<feature type="region of interest" description="Disordered" evidence="7">
    <location>
        <begin position="949"/>
        <end position="1019"/>
    </location>
</feature>
<dbReference type="InterPro" id="IPR019542">
    <property type="entry name" value="Enhancer_polycomb-like_N"/>
</dbReference>
<evidence type="ECO:0000256" key="7">
    <source>
        <dbReference type="SAM" id="MobiDB-lite"/>
    </source>
</evidence>
<reference evidence="9" key="1">
    <citation type="journal article" date="2025" name="Foods">
        <title>Unveiling the Microbial Signatures of Arabica Coffee Cherries: Insights into Ripeness Specific Diversity, Functional Traits, and Implications for Quality and Safety.</title>
        <authorList>
            <consortium name="RefSeq"/>
            <person name="Tenea G.N."/>
            <person name="Cifuentes V."/>
            <person name="Reyes P."/>
            <person name="Cevallos-Vallejos M."/>
        </authorList>
    </citation>
    <scope>NUCLEOTIDE SEQUENCE [LARGE SCALE GENOMIC DNA]</scope>
</reference>
<organism evidence="9 12">
    <name type="scientific">Coffea arabica</name>
    <name type="common">Arabian coffee</name>
    <dbReference type="NCBI Taxonomy" id="13443"/>
    <lineage>
        <taxon>Eukaryota</taxon>
        <taxon>Viridiplantae</taxon>
        <taxon>Streptophyta</taxon>
        <taxon>Embryophyta</taxon>
        <taxon>Tracheophyta</taxon>
        <taxon>Spermatophyta</taxon>
        <taxon>Magnoliopsida</taxon>
        <taxon>eudicotyledons</taxon>
        <taxon>Gunneridae</taxon>
        <taxon>Pentapetalae</taxon>
        <taxon>asterids</taxon>
        <taxon>lamiids</taxon>
        <taxon>Gentianales</taxon>
        <taxon>Rubiaceae</taxon>
        <taxon>Ixoroideae</taxon>
        <taxon>Gardenieae complex</taxon>
        <taxon>Bertiereae - Coffeeae clade</taxon>
        <taxon>Coffeeae</taxon>
        <taxon>Coffea</taxon>
    </lineage>
</organism>
<dbReference type="SMART" id="SM00333">
    <property type="entry name" value="TUDOR"/>
    <property type="match status" value="1"/>
</dbReference>
<feature type="compositionally biased region" description="Low complexity" evidence="7">
    <location>
        <begin position="175"/>
        <end position="187"/>
    </location>
</feature>
<dbReference type="RefSeq" id="XP_027084770.2">
    <property type="nucleotide sequence ID" value="XM_027228969.2"/>
</dbReference>
<dbReference type="GO" id="GO:0006357">
    <property type="term" value="P:regulation of transcription by RNA polymerase II"/>
    <property type="evidence" value="ECO:0007669"/>
    <property type="project" value="InterPro"/>
</dbReference>
<evidence type="ECO:0000259" key="8">
    <source>
        <dbReference type="SMART" id="SM00333"/>
    </source>
</evidence>
<dbReference type="RefSeq" id="XP_027084771.2">
    <property type="nucleotide sequence ID" value="XM_027228970.2"/>
</dbReference>
<evidence type="ECO:0000256" key="3">
    <source>
        <dbReference type="ARBA" id="ARBA00023015"/>
    </source>
</evidence>
<feature type="compositionally biased region" description="Acidic residues" evidence="7">
    <location>
        <begin position="276"/>
        <end position="285"/>
    </location>
</feature>